<evidence type="ECO:0000256" key="2">
    <source>
        <dbReference type="ARBA" id="ARBA00023015"/>
    </source>
</evidence>
<dbReference type="InterPro" id="IPR003340">
    <property type="entry name" value="B3_DNA-bd"/>
</dbReference>
<dbReference type="InterPro" id="IPR015300">
    <property type="entry name" value="DNA-bd_pseudobarrel_sf"/>
</dbReference>
<keyword evidence="5" id="KW-0539">Nucleus</keyword>
<evidence type="ECO:0000256" key="1">
    <source>
        <dbReference type="ARBA" id="ARBA00004123"/>
    </source>
</evidence>
<proteinExistence type="predicted"/>
<keyword evidence="4" id="KW-0804">Transcription</keyword>
<evidence type="ECO:0000256" key="5">
    <source>
        <dbReference type="ARBA" id="ARBA00023242"/>
    </source>
</evidence>
<dbReference type="PANTHER" id="PTHR31920:SF108">
    <property type="entry name" value="B3 DOMAIN-CONTAINING TRANSCRIPTION FACTOR VRN1-LIKE"/>
    <property type="match status" value="1"/>
</dbReference>
<dbReference type="SUPFAM" id="SSF101936">
    <property type="entry name" value="DNA-binding pseudobarrel domain"/>
    <property type="match status" value="2"/>
</dbReference>
<dbReference type="GO" id="GO:0005634">
    <property type="term" value="C:nucleus"/>
    <property type="evidence" value="ECO:0007669"/>
    <property type="project" value="UniProtKB-SubCell"/>
</dbReference>
<comment type="caution">
    <text evidence="7">The sequence shown here is derived from an EMBL/GenBank/DDBJ whole genome shotgun (WGS) entry which is preliminary data.</text>
</comment>
<dbReference type="Pfam" id="PF02362">
    <property type="entry name" value="B3"/>
    <property type="match status" value="1"/>
</dbReference>
<dbReference type="InterPro" id="IPR050655">
    <property type="entry name" value="Plant_B3_domain"/>
</dbReference>
<evidence type="ECO:0000256" key="3">
    <source>
        <dbReference type="ARBA" id="ARBA00023125"/>
    </source>
</evidence>
<dbReference type="AlphaFoldDB" id="A0AAN9LSZ1"/>
<reference evidence="7 8" key="1">
    <citation type="submission" date="2024-01" db="EMBL/GenBank/DDBJ databases">
        <title>The genomes of 5 underutilized Papilionoideae crops provide insights into root nodulation and disease resistanc.</title>
        <authorList>
            <person name="Jiang F."/>
        </authorList>
    </citation>
    <scope>NUCLEOTIDE SEQUENCE [LARGE SCALE GENOMIC DNA]</scope>
    <source>
        <strain evidence="7">LVBAO_FW01</strain>
        <tissue evidence="7">Leaves</tissue>
    </source>
</reference>
<name>A0AAN9LSZ1_CANGL</name>
<dbReference type="GO" id="GO:0003677">
    <property type="term" value="F:DNA binding"/>
    <property type="evidence" value="ECO:0007669"/>
    <property type="project" value="UniProtKB-KW"/>
</dbReference>
<gene>
    <name evidence="7" type="ORF">VNO77_19647</name>
</gene>
<dbReference type="Proteomes" id="UP001367508">
    <property type="component" value="Unassembled WGS sequence"/>
</dbReference>
<dbReference type="PANTHER" id="PTHR31920">
    <property type="entry name" value="B3 DOMAIN-CONTAINING"/>
    <property type="match status" value="1"/>
</dbReference>
<keyword evidence="3" id="KW-0238">DNA-binding</keyword>
<dbReference type="SMART" id="SM01019">
    <property type="entry name" value="B3"/>
    <property type="match status" value="1"/>
</dbReference>
<keyword evidence="2" id="KW-0805">Transcription regulation</keyword>
<evidence type="ECO:0000256" key="4">
    <source>
        <dbReference type="ARBA" id="ARBA00023163"/>
    </source>
</evidence>
<sequence>MATKFPPKPQMKPIHFFKIITAPTLNEGKLMIPSRFVEKYGEGLPNTLLLKTPNGSEWKLNLEKHDGKMWFQKGWKEFAEHHSLAHGNLLVFRCEETSNFHVRIFNMSGLEINYPFRIPCNDPPNNPPNDENLVYHRPGQKGQKRKAKSCKMSRSKCVKVENTLILPQATLHRSDTKCGETSRVIGKQVTALDRASSFKSCNPFFLVVMHPSHFRPGSSALGLPTMFCKTHFDLHEKHGDINLQLLHGKVWPVRDYMIIDDVCSRDNCGFLNEITLFPLQVKS</sequence>
<organism evidence="7 8">
    <name type="scientific">Canavalia gladiata</name>
    <name type="common">Sword bean</name>
    <name type="synonym">Dolichos gladiatus</name>
    <dbReference type="NCBI Taxonomy" id="3824"/>
    <lineage>
        <taxon>Eukaryota</taxon>
        <taxon>Viridiplantae</taxon>
        <taxon>Streptophyta</taxon>
        <taxon>Embryophyta</taxon>
        <taxon>Tracheophyta</taxon>
        <taxon>Spermatophyta</taxon>
        <taxon>Magnoliopsida</taxon>
        <taxon>eudicotyledons</taxon>
        <taxon>Gunneridae</taxon>
        <taxon>Pentapetalae</taxon>
        <taxon>rosids</taxon>
        <taxon>fabids</taxon>
        <taxon>Fabales</taxon>
        <taxon>Fabaceae</taxon>
        <taxon>Papilionoideae</taxon>
        <taxon>50 kb inversion clade</taxon>
        <taxon>NPAAA clade</taxon>
        <taxon>indigoferoid/millettioid clade</taxon>
        <taxon>Phaseoleae</taxon>
        <taxon>Canavalia</taxon>
    </lineage>
</organism>
<evidence type="ECO:0000313" key="8">
    <source>
        <dbReference type="Proteomes" id="UP001367508"/>
    </source>
</evidence>
<evidence type="ECO:0000259" key="6">
    <source>
        <dbReference type="PROSITE" id="PS50863"/>
    </source>
</evidence>
<dbReference type="Gene3D" id="2.40.330.10">
    <property type="entry name" value="DNA-binding pseudobarrel domain"/>
    <property type="match status" value="2"/>
</dbReference>
<accession>A0AAN9LSZ1</accession>
<feature type="domain" description="TF-B3" evidence="6">
    <location>
        <begin position="15"/>
        <end position="108"/>
    </location>
</feature>
<dbReference type="PROSITE" id="PS50863">
    <property type="entry name" value="B3"/>
    <property type="match status" value="1"/>
</dbReference>
<dbReference type="EMBL" id="JAYMYQ010000004">
    <property type="protein sequence ID" value="KAK7339008.1"/>
    <property type="molecule type" value="Genomic_DNA"/>
</dbReference>
<dbReference type="CDD" id="cd10017">
    <property type="entry name" value="B3_DNA"/>
    <property type="match status" value="1"/>
</dbReference>
<comment type="subcellular location">
    <subcellularLocation>
        <location evidence="1">Nucleus</location>
    </subcellularLocation>
</comment>
<protein>
    <recommendedName>
        <fullName evidence="6">TF-B3 domain-containing protein</fullName>
    </recommendedName>
</protein>
<evidence type="ECO:0000313" key="7">
    <source>
        <dbReference type="EMBL" id="KAK7339008.1"/>
    </source>
</evidence>
<keyword evidence="8" id="KW-1185">Reference proteome</keyword>